<dbReference type="Pfam" id="PF04055">
    <property type="entry name" value="Radical_SAM"/>
    <property type="match status" value="1"/>
</dbReference>
<keyword evidence="7" id="KW-1185">Reference proteome</keyword>
<dbReference type="InterPro" id="IPR050377">
    <property type="entry name" value="Radical_SAM_PqqE_MftC-like"/>
</dbReference>
<keyword evidence="4" id="KW-0411">Iron-sulfur</keyword>
<gene>
    <name evidence="6" type="ORF">DCMF_20400</name>
</gene>
<dbReference type="RefSeq" id="WP_148136132.1">
    <property type="nucleotide sequence ID" value="NZ_CP017634.1"/>
</dbReference>
<dbReference type="SFLD" id="SFLDS00029">
    <property type="entry name" value="Radical_SAM"/>
    <property type="match status" value="1"/>
</dbReference>
<evidence type="ECO:0000256" key="2">
    <source>
        <dbReference type="ARBA" id="ARBA00022723"/>
    </source>
</evidence>
<organism evidence="6 7">
    <name type="scientific">Formimonas warabiya</name>
    <dbReference type="NCBI Taxonomy" id="1761012"/>
    <lineage>
        <taxon>Bacteria</taxon>
        <taxon>Bacillati</taxon>
        <taxon>Bacillota</taxon>
        <taxon>Clostridia</taxon>
        <taxon>Eubacteriales</taxon>
        <taxon>Peptococcaceae</taxon>
        <taxon>Candidatus Formimonas</taxon>
    </lineage>
</organism>
<dbReference type="InterPro" id="IPR013785">
    <property type="entry name" value="Aldolase_TIM"/>
</dbReference>
<dbReference type="InterPro" id="IPR058240">
    <property type="entry name" value="rSAM_sf"/>
</dbReference>
<dbReference type="CDD" id="cd21109">
    <property type="entry name" value="SPASM"/>
    <property type="match status" value="1"/>
</dbReference>
<dbReference type="InterPro" id="IPR007197">
    <property type="entry name" value="rSAM"/>
</dbReference>
<keyword evidence="2" id="KW-0479">Metal-binding</keyword>
<evidence type="ECO:0000256" key="3">
    <source>
        <dbReference type="ARBA" id="ARBA00023004"/>
    </source>
</evidence>
<feature type="domain" description="Radical SAM core" evidence="5">
    <location>
        <begin position="8"/>
        <end position="139"/>
    </location>
</feature>
<dbReference type="Gene3D" id="3.20.20.70">
    <property type="entry name" value="Aldolase class I"/>
    <property type="match status" value="1"/>
</dbReference>
<dbReference type="AlphaFoldDB" id="A0A3G1KWJ6"/>
<evidence type="ECO:0000256" key="4">
    <source>
        <dbReference type="ARBA" id="ARBA00023014"/>
    </source>
</evidence>
<evidence type="ECO:0000256" key="1">
    <source>
        <dbReference type="ARBA" id="ARBA00022691"/>
    </source>
</evidence>
<dbReference type="GO" id="GO:0003824">
    <property type="term" value="F:catalytic activity"/>
    <property type="evidence" value="ECO:0007669"/>
    <property type="project" value="InterPro"/>
</dbReference>
<dbReference type="OrthoDB" id="7021155at2"/>
<evidence type="ECO:0000259" key="5">
    <source>
        <dbReference type="Pfam" id="PF04055"/>
    </source>
</evidence>
<name>A0A3G1KWJ6_FORW1</name>
<protein>
    <recommendedName>
        <fullName evidence="5">Radical SAM core domain-containing protein</fullName>
    </recommendedName>
</protein>
<reference evidence="6 7" key="1">
    <citation type="submission" date="2016-10" db="EMBL/GenBank/DDBJ databases">
        <title>Complete Genome Sequence of Peptococcaceae strain DCMF.</title>
        <authorList>
            <person name="Edwards R.J."/>
            <person name="Holland S.I."/>
            <person name="Deshpande N.P."/>
            <person name="Wong Y.K."/>
            <person name="Ertan H."/>
            <person name="Manefield M."/>
            <person name="Russell T.L."/>
            <person name="Lee M.J."/>
        </authorList>
    </citation>
    <scope>NUCLEOTIDE SEQUENCE [LARGE SCALE GENOMIC DNA]</scope>
    <source>
        <strain evidence="6 7">DCMF</strain>
    </source>
</reference>
<dbReference type="EMBL" id="CP017634">
    <property type="protein sequence ID" value="ATW26811.1"/>
    <property type="molecule type" value="Genomic_DNA"/>
</dbReference>
<evidence type="ECO:0000313" key="7">
    <source>
        <dbReference type="Proteomes" id="UP000323521"/>
    </source>
</evidence>
<accession>A0A3G1KWJ6</accession>
<dbReference type="CDD" id="cd01335">
    <property type="entry name" value="Radical_SAM"/>
    <property type="match status" value="1"/>
</dbReference>
<evidence type="ECO:0000313" key="6">
    <source>
        <dbReference type="EMBL" id="ATW26811.1"/>
    </source>
</evidence>
<keyword evidence="3" id="KW-0408">Iron</keyword>
<dbReference type="PANTHER" id="PTHR11228:SF7">
    <property type="entry name" value="PQQA PEPTIDE CYCLASE"/>
    <property type="match status" value="1"/>
</dbReference>
<dbReference type="SFLD" id="SFLDG01067">
    <property type="entry name" value="SPASM/twitch_domain_containing"/>
    <property type="match status" value="1"/>
</dbReference>
<dbReference type="GO" id="GO:0051536">
    <property type="term" value="F:iron-sulfur cluster binding"/>
    <property type="evidence" value="ECO:0007669"/>
    <property type="project" value="UniProtKB-KW"/>
</dbReference>
<sequence length="336" mass="37714">MNISLTLLVTEKCNIPCRHCLLGHKDLMKSGKDMPLKDAISYVNQMAEISAAEKMGFFVRFSGGEPLLRYPEILEVIRYARQKGAREIGSMSNGFWGKDFESARRLAGELKEAGLSSLCFSFDDFHQEHIPISTVRKAIQACCETGLSYQIKCVVTKKTRRLPDVLADLGDLLLNRSVVVQEIPCYPEGSASTMLSPGDLFYESGIPGQPCPTGLMLAVLPDGTTFPCCGACWTHRLVMGNAKKEGLRALFEKMRHGSLMHMLREKGPSFFVPYYEQAGHQLPREGYVSYCDLCRMVLTHPAFEKVEPLAAQVWRKERVKKMFGNLLGEEIRTIFE</sequence>
<dbReference type="SUPFAM" id="SSF102114">
    <property type="entry name" value="Radical SAM enzymes"/>
    <property type="match status" value="1"/>
</dbReference>
<dbReference type="KEGG" id="fwa:DCMF_20400"/>
<dbReference type="GO" id="GO:0046872">
    <property type="term" value="F:metal ion binding"/>
    <property type="evidence" value="ECO:0007669"/>
    <property type="project" value="UniProtKB-KW"/>
</dbReference>
<proteinExistence type="predicted"/>
<dbReference type="PANTHER" id="PTHR11228">
    <property type="entry name" value="RADICAL SAM DOMAIN PROTEIN"/>
    <property type="match status" value="1"/>
</dbReference>
<dbReference type="Proteomes" id="UP000323521">
    <property type="component" value="Chromosome"/>
</dbReference>
<keyword evidence="1" id="KW-0949">S-adenosyl-L-methionine</keyword>